<evidence type="ECO:0000313" key="12">
    <source>
        <dbReference type="EMBL" id="MBP3960455.1"/>
    </source>
</evidence>
<dbReference type="NCBIfam" id="NF000282">
    <property type="entry name" value="RND_permease_1"/>
    <property type="match status" value="1"/>
</dbReference>
<dbReference type="Gene3D" id="1.20.1640.10">
    <property type="entry name" value="Multidrug efflux transporter AcrB transmembrane domain"/>
    <property type="match status" value="2"/>
</dbReference>
<dbReference type="PANTHER" id="PTHR32063:SF11">
    <property type="entry name" value="CATION OR DRUG EFFLUX SYSTEM PROTEIN"/>
    <property type="match status" value="1"/>
</dbReference>
<gene>
    <name evidence="12" type="ORF">J8F10_34955</name>
</gene>
<evidence type="ECO:0000256" key="2">
    <source>
        <dbReference type="ARBA" id="ARBA00010942"/>
    </source>
</evidence>
<evidence type="ECO:0000313" key="13">
    <source>
        <dbReference type="Proteomes" id="UP000676565"/>
    </source>
</evidence>
<feature type="transmembrane region" description="Helical" evidence="10">
    <location>
        <begin position="519"/>
        <end position="536"/>
    </location>
</feature>
<dbReference type="PRINTS" id="PR00702">
    <property type="entry name" value="ACRIFLAVINRP"/>
</dbReference>
<comment type="subcellular location">
    <subcellularLocation>
        <location evidence="1">Cell inner membrane</location>
        <topology evidence="1">Multi-pass membrane protein</topology>
    </subcellularLocation>
</comment>
<dbReference type="Gene3D" id="3.30.70.1430">
    <property type="entry name" value="Multidrug efflux transporter AcrB pore domain"/>
    <property type="match status" value="2"/>
</dbReference>
<evidence type="ECO:0000256" key="10">
    <source>
        <dbReference type="SAM" id="Phobius"/>
    </source>
</evidence>
<dbReference type="Pfam" id="PF00873">
    <property type="entry name" value="ACR_tran"/>
    <property type="match status" value="1"/>
</dbReference>
<evidence type="ECO:0000256" key="4">
    <source>
        <dbReference type="ARBA" id="ARBA00022475"/>
    </source>
</evidence>
<reference evidence="12 13" key="1">
    <citation type="submission" date="2021-04" db="EMBL/GenBank/DDBJ databases">
        <authorList>
            <person name="Ivanova A."/>
        </authorList>
    </citation>
    <scope>NUCLEOTIDE SEQUENCE [LARGE SCALE GENOMIC DNA]</scope>
    <source>
        <strain evidence="12 13">G18</strain>
    </source>
</reference>
<feature type="region of interest" description="Disordered" evidence="9">
    <location>
        <begin position="1067"/>
        <end position="1090"/>
    </location>
</feature>
<keyword evidence="6 10" id="KW-0812">Transmembrane</keyword>
<feature type="transmembrane region" description="Helical" evidence="10">
    <location>
        <begin position="350"/>
        <end position="369"/>
    </location>
</feature>
<organism evidence="12 13">
    <name type="scientific">Gemmata palustris</name>
    <dbReference type="NCBI Taxonomy" id="2822762"/>
    <lineage>
        <taxon>Bacteria</taxon>
        <taxon>Pseudomonadati</taxon>
        <taxon>Planctomycetota</taxon>
        <taxon>Planctomycetia</taxon>
        <taxon>Gemmatales</taxon>
        <taxon>Gemmataceae</taxon>
        <taxon>Gemmata</taxon>
    </lineage>
</organism>
<comment type="caution">
    <text evidence="12">The sequence shown here is derived from an EMBL/GenBank/DDBJ whole genome shotgun (WGS) entry which is preliminary data.</text>
</comment>
<feature type="transmembrane region" description="Helical" evidence="10">
    <location>
        <begin position="447"/>
        <end position="467"/>
    </location>
</feature>
<keyword evidence="8 10" id="KW-0472">Membrane</keyword>
<proteinExistence type="inferred from homology"/>
<dbReference type="Gene3D" id="3.30.2090.10">
    <property type="entry name" value="Multidrug efflux transporter AcrB TolC docking domain, DN and DC subdomains"/>
    <property type="match status" value="2"/>
</dbReference>
<feature type="transmembrane region" description="Helical" evidence="10">
    <location>
        <begin position="479"/>
        <end position="507"/>
    </location>
</feature>
<feature type="transmembrane region" description="Helical" evidence="10">
    <location>
        <begin position="1001"/>
        <end position="1021"/>
    </location>
</feature>
<dbReference type="InterPro" id="IPR001036">
    <property type="entry name" value="Acrflvin-R"/>
</dbReference>
<evidence type="ECO:0000259" key="11">
    <source>
        <dbReference type="PROSITE" id="PS50156"/>
    </source>
</evidence>
<feature type="transmembrane region" description="Helical" evidence="10">
    <location>
        <begin position="548"/>
        <end position="572"/>
    </location>
</feature>
<evidence type="ECO:0000256" key="5">
    <source>
        <dbReference type="ARBA" id="ARBA00022519"/>
    </source>
</evidence>
<dbReference type="NCBIfam" id="TIGR00915">
    <property type="entry name" value="2A0602"/>
    <property type="match status" value="1"/>
</dbReference>
<dbReference type="Gene3D" id="3.30.70.1440">
    <property type="entry name" value="Multidrug efflux transporter AcrB pore domain"/>
    <property type="match status" value="1"/>
</dbReference>
<dbReference type="PROSITE" id="PS50156">
    <property type="entry name" value="SSD"/>
    <property type="match status" value="1"/>
</dbReference>
<feature type="domain" description="SSD" evidence="11">
    <location>
        <begin position="341"/>
        <end position="504"/>
    </location>
</feature>
<evidence type="ECO:0000256" key="7">
    <source>
        <dbReference type="ARBA" id="ARBA00022989"/>
    </source>
</evidence>
<feature type="transmembrane region" description="Helical" evidence="10">
    <location>
        <begin position="376"/>
        <end position="400"/>
    </location>
</feature>
<evidence type="ECO:0000256" key="3">
    <source>
        <dbReference type="ARBA" id="ARBA00022448"/>
    </source>
</evidence>
<keyword evidence="7 10" id="KW-1133">Transmembrane helix</keyword>
<keyword evidence="5" id="KW-0997">Cell inner membrane</keyword>
<evidence type="ECO:0000256" key="8">
    <source>
        <dbReference type="ARBA" id="ARBA00023136"/>
    </source>
</evidence>
<dbReference type="InterPro" id="IPR000731">
    <property type="entry name" value="SSD"/>
</dbReference>
<dbReference type="InterPro" id="IPR004764">
    <property type="entry name" value="MdtF-like"/>
</dbReference>
<dbReference type="SUPFAM" id="SSF82714">
    <property type="entry name" value="Multidrug efflux transporter AcrB TolC docking domain, DN and DC subdomains"/>
    <property type="match status" value="2"/>
</dbReference>
<feature type="transmembrane region" description="Helical" evidence="10">
    <location>
        <begin position="406"/>
        <end position="426"/>
    </location>
</feature>
<feature type="compositionally biased region" description="Pro residues" evidence="9">
    <location>
        <begin position="1081"/>
        <end position="1090"/>
    </location>
</feature>
<evidence type="ECO:0000256" key="1">
    <source>
        <dbReference type="ARBA" id="ARBA00004429"/>
    </source>
</evidence>
<dbReference type="SUPFAM" id="SSF82866">
    <property type="entry name" value="Multidrug efflux transporter AcrB transmembrane domain"/>
    <property type="match status" value="2"/>
</dbReference>
<name>A0ABS5C4U8_9BACT</name>
<keyword evidence="3" id="KW-0813">Transport</keyword>
<keyword evidence="13" id="KW-1185">Reference proteome</keyword>
<accession>A0ABS5C4U8</accession>
<dbReference type="InterPro" id="IPR027463">
    <property type="entry name" value="AcrB_DN_DC_subdom"/>
</dbReference>
<protein>
    <submittedName>
        <fullName evidence="12">Efflux RND transporter permease subunit</fullName>
    </submittedName>
</protein>
<keyword evidence="4" id="KW-1003">Cell membrane</keyword>
<feature type="transmembrane region" description="Helical" evidence="10">
    <location>
        <begin position="957"/>
        <end position="980"/>
    </location>
</feature>
<dbReference type="PANTHER" id="PTHR32063">
    <property type="match status" value="1"/>
</dbReference>
<evidence type="ECO:0000256" key="6">
    <source>
        <dbReference type="ARBA" id="ARBA00022692"/>
    </source>
</evidence>
<feature type="transmembrane region" description="Helical" evidence="10">
    <location>
        <begin position="930"/>
        <end position="951"/>
    </location>
</feature>
<dbReference type="Gene3D" id="3.30.70.1320">
    <property type="entry name" value="Multidrug efflux transporter AcrB pore domain like"/>
    <property type="match status" value="1"/>
</dbReference>
<feature type="transmembrane region" description="Helical" evidence="10">
    <location>
        <begin position="1033"/>
        <end position="1058"/>
    </location>
</feature>
<sequence length="1090" mass="118178">MQFFITRPVFAAVLSVLITLAGILALTQLPIAQYPEVVPPQVVVTANYPGADARTLSETVAAPLEQQVNGVEGMMYMESQATNDGAMRLIITFKHGTNPDMAQVLVQNRVNVALPQLPEEVRRLGVVTKKQSTAILLVVNMFATKEAKSDAEIFEQQLAVSRHSNLAVKDELARIDGVGDVFMFGNRDYSMRVWLDPDKMTNVNLVPAEVVDAIRKQNVQVAAGQIGLPPVPRGQTRQLVVNTLGRLKTEQQFKDIVVKTGAKGEALVRLSDVARVELGAKAYDSSSALNNRPSVGLPVFQLPGGNAFSTATAIKEKMKELRASPDWPDGLEYDIVYDPTDFVRASVQEVVKTLFEAIVLVFIVVLLFLQNWRAALIPMIAVPVSLVGTLAVMFVLGYSINNLTLFGMVLAIGIVVDDAIVVVEAVEFHIARGLSPLDATRKAMSEVGMAIIGVSLVLCAVFVPAAVIPGLTGQFFKQFAVTIAVSTVISAFNSLTLSPALCPLLLRDHHGSKDWIDKALYYLFGWWLFRGFNWAFDRGTKLYGSSISWLIRLTVVVLVVYAGLLGLAYLGFRTVPGGFIPQQDQGYLVVNLELPPGEAVERTDAVMKEVADACLSTDGVANTVQISGYSIFSSANVSNNGGIYVCLKPFEQRKGRHADDIMRELNAKFEKIRGGTATAFGAPPILGLGNAGGFKLQIQDRGNLGPEVLEGMTWALAGEASKNPAEGIPAAFSSYRSNNPQVFLTVDRDRVQQMGVSVSAVNDALQSYMGQVYVNDITLDNRNWQVTVQADGPFRRSVEDLNKIKVRGPNGDMIPIAGLIKTEPFQGPSKVNRYQMYPSADLNGITIPFLISSGQAIDKMEKLAKRDLPPGLSYEWTDMAYQQKQAANTKVGLSGVFEFRGDTTLLVFGLSVLVAFLVLAALYESWLLPLAIVLIVPMCLLCAVIGLLVTLLDLNVFSQIGLVVLVGLATKNAILIVEFAKQKREAGMPRFEAAIEAATQRLRPILMTSFAFILGVVPLLVGEGAGAEMRKALGTAVFSGMLGVTVFGIFFTPVFYNLMERVRDRGGKAHAPAPAHEPVKPEAPPPQHPA</sequence>
<dbReference type="Proteomes" id="UP000676565">
    <property type="component" value="Unassembled WGS sequence"/>
</dbReference>
<comment type="similarity">
    <text evidence="2">Belongs to the resistance-nodulation-cell division (RND) (TC 2.A.6) family.</text>
</comment>
<dbReference type="EMBL" id="JAGKQQ010000002">
    <property type="protein sequence ID" value="MBP3960455.1"/>
    <property type="molecule type" value="Genomic_DNA"/>
</dbReference>
<dbReference type="SUPFAM" id="SSF82693">
    <property type="entry name" value="Multidrug efflux transporter AcrB pore domain, PN1, PN2, PC1 and PC2 subdomains"/>
    <property type="match status" value="4"/>
</dbReference>
<feature type="transmembrane region" description="Helical" evidence="10">
    <location>
        <begin position="903"/>
        <end position="923"/>
    </location>
</feature>
<dbReference type="RefSeq" id="WP_210662533.1">
    <property type="nucleotide sequence ID" value="NZ_JAGKQQ010000002.1"/>
</dbReference>
<evidence type="ECO:0000256" key="9">
    <source>
        <dbReference type="SAM" id="MobiDB-lite"/>
    </source>
</evidence>